<dbReference type="EMBL" id="JAWQEG010005870">
    <property type="protein sequence ID" value="KAK3856484.1"/>
    <property type="molecule type" value="Genomic_DNA"/>
</dbReference>
<evidence type="ECO:0000313" key="3">
    <source>
        <dbReference type="Proteomes" id="UP001286313"/>
    </source>
</evidence>
<gene>
    <name evidence="2" type="ORF">Pcinc_037197</name>
</gene>
<feature type="non-terminal residue" evidence="2">
    <location>
        <position position="1"/>
    </location>
</feature>
<organism evidence="2 3">
    <name type="scientific">Petrolisthes cinctipes</name>
    <name type="common">Flat porcelain crab</name>
    <dbReference type="NCBI Taxonomy" id="88211"/>
    <lineage>
        <taxon>Eukaryota</taxon>
        <taxon>Metazoa</taxon>
        <taxon>Ecdysozoa</taxon>
        <taxon>Arthropoda</taxon>
        <taxon>Crustacea</taxon>
        <taxon>Multicrustacea</taxon>
        <taxon>Malacostraca</taxon>
        <taxon>Eumalacostraca</taxon>
        <taxon>Eucarida</taxon>
        <taxon>Decapoda</taxon>
        <taxon>Pleocyemata</taxon>
        <taxon>Anomura</taxon>
        <taxon>Galatheoidea</taxon>
        <taxon>Porcellanidae</taxon>
        <taxon>Petrolisthes</taxon>
    </lineage>
</organism>
<evidence type="ECO:0000256" key="1">
    <source>
        <dbReference type="SAM" id="MobiDB-lite"/>
    </source>
</evidence>
<evidence type="ECO:0000313" key="2">
    <source>
        <dbReference type="EMBL" id="KAK3856484.1"/>
    </source>
</evidence>
<feature type="region of interest" description="Disordered" evidence="1">
    <location>
        <begin position="67"/>
        <end position="120"/>
    </location>
</feature>
<keyword evidence="3" id="KW-1185">Reference proteome</keyword>
<feature type="compositionally biased region" description="Basic and acidic residues" evidence="1">
    <location>
        <begin position="71"/>
        <end position="95"/>
    </location>
</feature>
<dbReference type="Proteomes" id="UP001286313">
    <property type="component" value="Unassembled WGS sequence"/>
</dbReference>
<protein>
    <submittedName>
        <fullName evidence="2">Uncharacterized protein</fullName>
    </submittedName>
</protein>
<reference evidence="2" key="1">
    <citation type="submission" date="2023-10" db="EMBL/GenBank/DDBJ databases">
        <title>Genome assemblies of two species of porcelain crab, Petrolisthes cinctipes and Petrolisthes manimaculis (Anomura: Porcellanidae).</title>
        <authorList>
            <person name="Angst P."/>
        </authorList>
    </citation>
    <scope>NUCLEOTIDE SEQUENCE</scope>
    <source>
        <strain evidence="2">PB745_01</strain>
        <tissue evidence="2">Gill</tissue>
    </source>
</reference>
<proteinExistence type="predicted"/>
<accession>A0AAE1ELL9</accession>
<dbReference type="AlphaFoldDB" id="A0AAE1ELL9"/>
<comment type="caution">
    <text evidence="2">The sequence shown here is derived from an EMBL/GenBank/DDBJ whole genome shotgun (WGS) entry which is preliminary data.</text>
</comment>
<feature type="compositionally biased region" description="Gly residues" evidence="1">
    <location>
        <begin position="96"/>
        <end position="105"/>
    </location>
</feature>
<sequence length="120" mass="13015">VVRRVSVQTTAATCHNNYLNFFGTCIRQSPDNELEELRTLENQPQHLFPGINNNNNNNTDFYYNNNITGEGGERGVGGEEKEGGRREWARGRGGEEGVGGDGRGGGGEEEKGGEEVGGQE</sequence>
<name>A0AAE1ELL9_PETCI</name>